<dbReference type="SUPFAM" id="SSF64268">
    <property type="entry name" value="PX domain"/>
    <property type="match status" value="1"/>
</dbReference>
<accession>C4YHU1</accession>
<dbReference type="CDD" id="cd06890">
    <property type="entry name" value="PX_Bem1p"/>
    <property type="match status" value="1"/>
</dbReference>
<dbReference type="EMBL" id="CH672349">
    <property type="protein sequence ID" value="EEQ45323.1"/>
    <property type="molecule type" value="Genomic_DNA"/>
</dbReference>
<dbReference type="Proteomes" id="UP000001429">
    <property type="component" value="Chromosome 4"/>
</dbReference>
<feature type="compositionally biased region" description="Basic residues" evidence="4">
    <location>
        <begin position="1"/>
        <end position="10"/>
    </location>
</feature>
<organism evidence="7 8">
    <name type="scientific">Candida albicans (strain WO-1)</name>
    <name type="common">Yeast</name>
    <dbReference type="NCBI Taxonomy" id="294748"/>
    <lineage>
        <taxon>Eukaryota</taxon>
        <taxon>Fungi</taxon>
        <taxon>Dikarya</taxon>
        <taxon>Ascomycota</taxon>
        <taxon>Saccharomycotina</taxon>
        <taxon>Pichiomycetes</taxon>
        <taxon>Debaryomycetaceae</taxon>
        <taxon>Candida/Lodderomyces clade</taxon>
        <taxon>Candida</taxon>
    </lineage>
</organism>
<dbReference type="PANTHER" id="PTHR15706:SF2">
    <property type="entry name" value="SH3 AND PX DOMAIN-CONTAINING PROTEIN 2A"/>
    <property type="match status" value="1"/>
</dbReference>
<dbReference type="AlphaFoldDB" id="C4YHU1"/>
<dbReference type="InterPro" id="IPR001452">
    <property type="entry name" value="SH3_domain"/>
</dbReference>
<dbReference type="InterPro" id="IPR035549">
    <property type="entry name" value="Bem1/Scd2_SH3_2"/>
</dbReference>
<dbReference type="GO" id="GO:0030674">
    <property type="term" value="F:protein-macromolecule adaptor activity"/>
    <property type="evidence" value="ECO:0007669"/>
    <property type="project" value="TreeGrafter"/>
</dbReference>
<dbReference type="Pfam" id="PF00787">
    <property type="entry name" value="PX"/>
    <property type="match status" value="1"/>
</dbReference>
<evidence type="ECO:0000256" key="3">
    <source>
        <dbReference type="PROSITE-ProRule" id="PRU00192"/>
    </source>
</evidence>
<feature type="compositionally biased region" description="Low complexity" evidence="4">
    <location>
        <begin position="497"/>
        <end position="513"/>
    </location>
</feature>
<feature type="region of interest" description="Disordered" evidence="4">
    <location>
        <begin position="443"/>
        <end position="513"/>
    </location>
</feature>
<keyword evidence="1 3" id="KW-0728">SH3 domain</keyword>
<feature type="compositionally biased region" description="Low complexity" evidence="4">
    <location>
        <begin position="444"/>
        <end position="454"/>
    </location>
</feature>
<dbReference type="GO" id="GO:0005737">
    <property type="term" value="C:cytoplasm"/>
    <property type="evidence" value="ECO:0007669"/>
    <property type="project" value="TreeGrafter"/>
</dbReference>
<sequence length="635" mass="72454">MIKTFRKSKRSSSNSSSPKKTISRVSSTSSNQTSHDGILQSPKKVIRALYDYEPQGPGELKFFKGDFFHVLNDVDDELHKEAEANGWIEATNPMTQLKGMVPISYFEIFDRSRPTVTASSNSFTNSIDIQHQHQQGIHNGTGNRNLNQTLYAVTLYEFKAERDDELDIMPNENLIICAHHDYEWFIAKPINRLGGPGLVPVSYVKIIDLLNPNSHYTSIDTSRRSQVIQVINGFNIPTVEQWKNQTAKYQASTIPLGSISGSGTPPTSANSQYFDNHTMTSNRSSSGSSISIIEASVDSYQLDHGRYQYSITARLNNGRIRYLYRYYQDFYDLQVKLLELFPYEAGRIENSKRIIPSIPGPLINVNDSISKLRREKLDYYLSNLIALPSHISRSEEVLKLFDVLDNGFDRETDAINKRFSKPISQKSNSHQDRLSQYSNFNVLQQQQQQQQQQQYAHHSRGSDNSPTNESSGSNLINSSSHNDSSLSSSPPPPPPQTVTTTNTTNTTITTDSSSKQPKVKVKFYFDDDIFVLLIPTNLRLQDLKSKLFKRLELDITYKYEKPDQQQKPTSESIHLFLKNDFEDFLIENETSNNNNSEIDFENEIIKEKLGEFEVNDDEKFQSVLFDKCKLMVLVY</sequence>
<keyword evidence="8" id="KW-1185">Reference proteome</keyword>
<feature type="domain" description="SH3" evidence="5">
    <location>
        <begin position="41"/>
        <end position="111"/>
    </location>
</feature>
<feature type="region of interest" description="Disordered" evidence="4">
    <location>
        <begin position="1"/>
        <end position="38"/>
    </location>
</feature>
<dbReference type="CDD" id="cd11879">
    <property type="entry name" value="SH3_Bem1p_2"/>
    <property type="match status" value="1"/>
</dbReference>
<evidence type="ECO:0000313" key="8">
    <source>
        <dbReference type="Proteomes" id="UP000001429"/>
    </source>
</evidence>
<name>C4YHU1_CANAW</name>
<dbReference type="InterPro" id="IPR036028">
    <property type="entry name" value="SH3-like_dom_sf"/>
</dbReference>
<dbReference type="PROSITE" id="PS50002">
    <property type="entry name" value="SH3"/>
    <property type="match status" value="2"/>
</dbReference>
<dbReference type="GO" id="GO:0035091">
    <property type="term" value="F:phosphatidylinositol binding"/>
    <property type="evidence" value="ECO:0007669"/>
    <property type="project" value="InterPro"/>
</dbReference>
<feature type="domain" description="PX" evidence="6">
    <location>
        <begin position="287"/>
        <end position="408"/>
    </location>
</feature>
<dbReference type="PANTHER" id="PTHR15706">
    <property type="entry name" value="SH3 MULTIPLE DOMAIN"/>
    <property type="match status" value="1"/>
</dbReference>
<keyword evidence="2" id="KW-0677">Repeat</keyword>
<feature type="compositionally biased region" description="Polar residues" evidence="4">
    <location>
        <begin position="269"/>
        <end position="280"/>
    </location>
</feature>
<evidence type="ECO:0000256" key="4">
    <source>
        <dbReference type="SAM" id="MobiDB-lite"/>
    </source>
</evidence>
<dbReference type="GO" id="GO:0030447">
    <property type="term" value="P:filamentous growth"/>
    <property type="evidence" value="ECO:0007669"/>
    <property type="project" value="UniProtKB-ARBA"/>
</dbReference>
<dbReference type="OMA" id="FICAHHN"/>
<dbReference type="Gene3D" id="2.30.30.40">
    <property type="entry name" value="SH3 Domains"/>
    <property type="match status" value="2"/>
</dbReference>
<dbReference type="PROSITE" id="PS50195">
    <property type="entry name" value="PX"/>
    <property type="match status" value="1"/>
</dbReference>
<gene>
    <name evidence="7" type="ORF">CAWG_03643</name>
</gene>
<dbReference type="InterPro" id="IPR035550">
    <property type="entry name" value="Bem1/Scd2_PX"/>
</dbReference>
<evidence type="ECO:0000313" key="7">
    <source>
        <dbReference type="EMBL" id="EEQ45323.1"/>
    </source>
</evidence>
<evidence type="ECO:0000259" key="5">
    <source>
        <dbReference type="PROSITE" id="PS50002"/>
    </source>
</evidence>
<evidence type="ECO:0000256" key="1">
    <source>
        <dbReference type="ARBA" id="ARBA00022443"/>
    </source>
</evidence>
<dbReference type="GO" id="GO:0000747">
    <property type="term" value="P:conjugation with cellular fusion"/>
    <property type="evidence" value="ECO:0007669"/>
    <property type="project" value="TreeGrafter"/>
</dbReference>
<feature type="domain" description="SH3" evidence="5">
    <location>
        <begin position="147"/>
        <end position="209"/>
    </location>
</feature>
<proteinExistence type="predicted"/>
<evidence type="ECO:0008006" key="9">
    <source>
        <dbReference type="Google" id="ProtNLM"/>
    </source>
</evidence>
<evidence type="ECO:0000256" key="2">
    <source>
        <dbReference type="ARBA" id="ARBA00022737"/>
    </source>
</evidence>
<feature type="compositionally biased region" description="Low complexity" evidence="4">
    <location>
        <begin position="11"/>
        <end position="34"/>
    </location>
</feature>
<dbReference type="VEuPathDB" id="FungiDB:CAWG_03643"/>
<evidence type="ECO:0000259" key="6">
    <source>
        <dbReference type="PROSITE" id="PS50195"/>
    </source>
</evidence>
<dbReference type="PaxDb" id="5476-C4YHU1"/>
<dbReference type="OrthoDB" id="548867at2759"/>
<dbReference type="SMART" id="SM00326">
    <property type="entry name" value="SH3"/>
    <property type="match status" value="2"/>
</dbReference>
<dbReference type="PRINTS" id="PR00452">
    <property type="entry name" value="SH3DOMAIN"/>
</dbReference>
<dbReference type="InterPro" id="IPR036871">
    <property type="entry name" value="PX_dom_sf"/>
</dbReference>
<reference evidence="7 8" key="1">
    <citation type="journal article" date="2009" name="Nature">
        <title>Evolution of pathogenicity and sexual reproduction in eight Candida genomes.</title>
        <authorList>
            <person name="Butler G."/>
            <person name="Rasmussen M.D."/>
            <person name="Lin M.F."/>
            <person name="Santos M.A."/>
            <person name="Sakthikumar S."/>
            <person name="Munro C.A."/>
            <person name="Rheinbay E."/>
            <person name="Grabherr M."/>
            <person name="Forche A."/>
            <person name="Reedy J.L."/>
            <person name="Agrafioti I."/>
            <person name="Arnaud M.B."/>
            <person name="Bates S."/>
            <person name="Brown A.J."/>
            <person name="Brunke S."/>
            <person name="Costanzo M.C."/>
            <person name="Fitzpatrick D.A."/>
            <person name="de Groot P.W."/>
            <person name="Harris D."/>
            <person name="Hoyer L.L."/>
            <person name="Hube B."/>
            <person name="Klis F.M."/>
            <person name="Kodira C."/>
            <person name="Lennard N."/>
            <person name="Logue M.E."/>
            <person name="Martin R."/>
            <person name="Neiman A.M."/>
            <person name="Nikolaou E."/>
            <person name="Quail M.A."/>
            <person name="Quinn J."/>
            <person name="Santos M.C."/>
            <person name="Schmitzberger F.F."/>
            <person name="Sherlock G."/>
            <person name="Shah P."/>
            <person name="Silverstein K.A."/>
            <person name="Skrzypek M.S."/>
            <person name="Soll D."/>
            <person name="Staggs R."/>
            <person name="Stansfield I."/>
            <person name="Stumpf M.P."/>
            <person name="Sudbery P.E."/>
            <person name="Srikantha T."/>
            <person name="Zeng Q."/>
            <person name="Berman J."/>
            <person name="Berriman M."/>
            <person name="Heitman J."/>
            <person name="Gow N.A."/>
            <person name="Lorenz M.C."/>
            <person name="Birren B.W."/>
            <person name="Kellis M."/>
            <person name="Cuomo C.A."/>
        </authorList>
    </citation>
    <scope>NUCLEOTIDE SEQUENCE [LARGE SCALE GENOMIC DNA]</scope>
    <source>
        <strain evidence="7 8">WO-1</strain>
    </source>
</reference>
<dbReference type="InterPro" id="IPR035548">
    <property type="entry name" value="Bem1/Scd2_SH3_1"/>
</dbReference>
<protein>
    <recommendedName>
        <fullName evidence="9">Bud emergence protein 1</fullName>
    </recommendedName>
</protein>
<dbReference type="Gene3D" id="3.30.1520.10">
    <property type="entry name" value="Phox-like domain"/>
    <property type="match status" value="1"/>
</dbReference>
<dbReference type="GO" id="GO:0043332">
    <property type="term" value="C:mating projection tip"/>
    <property type="evidence" value="ECO:0007669"/>
    <property type="project" value="TreeGrafter"/>
</dbReference>
<dbReference type="Gene3D" id="3.10.20.90">
    <property type="entry name" value="Phosphatidylinositol 3-kinase Catalytic Subunit, Chain A, domain 1"/>
    <property type="match status" value="1"/>
</dbReference>
<dbReference type="Pfam" id="PF00018">
    <property type="entry name" value="SH3_1"/>
    <property type="match status" value="2"/>
</dbReference>
<dbReference type="SMART" id="SM00312">
    <property type="entry name" value="PX"/>
    <property type="match status" value="1"/>
</dbReference>
<dbReference type="CDD" id="cd11878">
    <property type="entry name" value="SH3_Bem1p_1"/>
    <property type="match status" value="1"/>
</dbReference>
<dbReference type="SUPFAM" id="SSF50044">
    <property type="entry name" value="SH3-domain"/>
    <property type="match status" value="2"/>
</dbReference>
<dbReference type="SUPFAM" id="SSF54277">
    <property type="entry name" value="CAD &amp; PB1 domains"/>
    <property type="match status" value="1"/>
</dbReference>
<feature type="region of interest" description="Disordered" evidence="4">
    <location>
        <begin position="260"/>
        <end position="286"/>
    </location>
</feature>
<feature type="compositionally biased region" description="Low complexity" evidence="4">
    <location>
        <begin position="468"/>
        <end position="488"/>
    </location>
</feature>
<dbReference type="HOGENOM" id="CLU_014957_0_1_1"/>
<dbReference type="InterPro" id="IPR001683">
    <property type="entry name" value="PX_dom"/>
</dbReference>
<dbReference type="InterPro" id="IPR051228">
    <property type="entry name" value="NADPH_Oxidase/PX-Domain"/>
</dbReference>